<keyword evidence="2" id="KW-1185">Reference proteome</keyword>
<comment type="caution">
    <text evidence="1">The sequence shown here is derived from an EMBL/GenBank/DDBJ whole genome shotgun (WGS) entry which is preliminary data.</text>
</comment>
<proteinExistence type="predicted"/>
<sequence>MSELMLRMESKTCMNALCGASTSSGWRKGWPLRSGEFANLCDKCGSAYEQSIFCDMFHSKDSGWRNCASCGKRLHCGCIASIFLLELLDHGGGVNCISCTKSSGVNSVMGNEKPNGFGTSKGDDIGELQSADNQLDGERKLMQSGCTTEGIGTRDLLQLQNEETSGSFRQMKQEDNVAPRAEIGITSFSNFNQASNGLSQNSKPEIHKSTIAAKELYESLAQTNLSITLGSPLGNPNSFPGAVVDERGQSKAPSPLQQGSRSRHLLPKPPKSALATGLESNVGMVSQIRVARPPTEGRGRNQLLPRYWPRITDQELQQISADSNSTIVPLFEKVLSASDAGRIGRLVLPKACAEAYFPPISQPEGLPLRIQDVKGKDWVFQFRFWPNNNSRMYVLEGVTPCIQSMQLQAGDTVTFSRMDPEGKLVMGFRKASNNMAMQDIQPSAIPNGVHSSESFFSGVFENLPIISGYSGLLQSIKGSTETHLSALSKHLHSANGDTSWHKFEKHEERMRESLLLPSLLVPERKRTRNIGSKSKRLLIDSLDALELKLTWEEAQDLLRPPPTVKPSIVTIEDHDFEEYEEPPVFGKRSIFVIRSIGFITRGQEQWAQCDSCCKWRRLPVDVLLPPKWTCVDNAWDQSRCSCSSPDELTPRELEHLLTLNKEFKRRRMTSIQRPAQEQESSGLDALANAAILGDEGDPGTTAVATTTKHPRHRPGCSCIVCIQPPSGKGKHKPTCTCNVCMTVKRRFKTMMMRKKKRQSEREAEIALRNQHLSGPRDEAEVESSSKHVLTPQDPSENEARSVNELEPKSQSNNVSNKMVDIGKGHIDLNCHPDREEESQVGLARMSMMNLLQVASLPLETYLKQNGLTSLVSEQQGSSASHVPPQAGESEGRPAEDCQLVSAVQEQKQESGGEENCGTGPEQSQNDPV</sequence>
<dbReference type="EMBL" id="CM004395">
    <property type="protein sequence ID" value="KAG8647845.1"/>
    <property type="molecule type" value="Genomic_DNA"/>
</dbReference>
<organism evidence="1 2">
    <name type="scientific">Manihot esculenta</name>
    <name type="common">Cassava</name>
    <name type="synonym">Jatropha manihot</name>
    <dbReference type="NCBI Taxonomy" id="3983"/>
    <lineage>
        <taxon>Eukaryota</taxon>
        <taxon>Viridiplantae</taxon>
        <taxon>Streptophyta</taxon>
        <taxon>Embryophyta</taxon>
        <taxon>Tracheophyta</taxon>
        <taxon>Spermatophyta</taxon>
        <taxon>Magnoliopsida</taxon>
        <taxon>eudicotyledons</taxon>
        <taxon>Gunneridae</taxon>
        <taxon>Pentapetalae</taxon>
        <taxon>rosids</taxon>
        <taxon>fabids</taxon>
        <taxon>Malpighiales</taxon>
        <taxon>Euphorbiaceae</taxon>
        <taxon>Crotonoideae</taxon>
        <taxon>Manihoteae</taxon>
        <taxon>Manihot</taxon>
    </lineage>
</organism>
<evidence type="ECO:0000313" key="2">
    <source>
        <dbReference type="Proteomes" id="UP000091857"/>
    </source>
</evidence>
<dbReference type="Proteomes" id="UP000091857">
    <property type="component" value="Chromosome 9"/>
</dbReference>
<gene>
    <name evidence="1" type="ORF">MANES_09G117700v8</name>
</gene>
<protein>
    <submittedName>
        <fullName evidence="1">Uncharacterized protein</fullName>
    </submittedName>
</protein>
<name>A0ACB7H5U2_MANES</name>
<evidence type="ECO:0000313" key="1">
    <source>
        <dbReference type="EMBL" id="KAG8647845.1"/>
    </source>
</evidence>
<reference evidence="2" key="1">
    <citation type="journal article" date="2016" name="Nat. Biotechnol.">
        <title>Sequencing wild and cultivated cassava and related species reveals extensive interspecific hybridization and genetic diversity.</title>
        <authorList>
            <person name="Bredeson J.V."/>
            <person name="Lyons J.B."/>
            <person name="Prochnik S.E."/>
            <person name="Wu G.A."/>
            <person name="Ha C.M."/>
            <person name="Edsinger-Gonzales E."/>
            <person name="Grimwood J."/>
            <person name="Schmutz J."/>
            <person name="Rabbi I.Y."/>
            <person name="Egesi C."/>
            <person name="Nauluvula P."/>
            <person name="Lebot V."/>
            <person name="Ndunguru J."/>
            <person name="Mkamilo G."/>
            <person name="Bart R.S."/>
            <person name="Setter T.L."/>
            <person name="Gleadow R.M."/>
            <person name="Kulakow P."/>
            <person name="Ferguson M.E."/>
            <person name="Rounsley S."/>
            <person name="Rokhsar D.S."/>
        </authorList>
    </citation>
    <scope>NUCLEOTIDE SEQUENCE [LARGE SCALE GENOMIC DNA]</scope>
    <source>
        <strain evidence="2">cv. AM560-2</strain>
    </source>
</reference>
<accession>A0ACB7H5U2</accession>